<name>A0AAD0W3E0_PSEO7</name>
<accession>A0AAD0W3E0</accession>
<proteinExistence type="predicted"/>
<gene>
    <name evidence="1" type="ORF">D0511_08895</name>
</gene>
<sequence length="59" mass="6716">MSAICSSECHMLVSYQGVGGETKSEKLLYDEVFYKAIQNHDSCYVMVDDNGIRHYHPSE</sequence>
<dbReference type="Proteomes" id="UP000258102">
    <property type="component" value="Chromosome 1"/>
</dbReference>
<protein>
    <submittedName>
        <fullName evidence="1">Uncharacterized protein</fullName>
    </submittedName>
</protein>
<evidence type="ECO:0000313" key="2">
    <source>
        <dbReference type="Proteomes" id="UP000258102"/>
    </source>
</evidence>
<reference evidence="1 2" key="1">
    <citation type="submission" date="2018-08" db="EMBL/GenBank/DDBJ databases">
        <title>Whole Genome Sequences of Two Pseudoalteromonas piscicida Strains, DE1-A and DE2-A, which Exhibit Strong Antibacterial Activity against Vibrio vulnificus.</title>
        <authorList>
            <person name="Richards G.P."/>
            <person name="Needleman D.S."/>
            <person name="Watson M.A."/>
            <person name="Polson S.W."/>
        </authorList>
    </citation>
    <scope>NUCLEOTIDE SEQUENCE [LARGE SCALE GENOMIC DNA]</scope>
    <source>
        <strain evidence="1 2">DE2-A</strain>
    </source>
</reference>
<dbReference type="EMBL" id="CP031761">
    <property type="protein sequence ID" value="AXR02165.1"/>
    <property type="molecule type" value="Genomic_DNA"/>
</dbReference>
<evidence type="ECO:0000313" key="1">
    <source>
        <dbReference type="EMBL" id="AXR02165.1"/>
    </source>
</evidence>
<dbReference type="KEGG" id="ppis:B1L02_08880"/>
<dbReference type="AlphaFoldDB" id="A0AAD0W3E0"/>
<organism evidence="1 2">
    <name type="scientific">Pseudoalteromonas piscicida</name>
    <dbReference type="NCBI Taxonomy" id="43662"/>
    <lineage>
        <taxon>Bacteria</taxon>
        <taxon>Pseudomonadati</taxon>
        <taxon>Pseudomonadota</taxon>
        <taxon>Gammaproteobacteria</taxon>
        <taxon>Alteromonadales</taxon>
        <taxon>Pseudoalteromonadaceae</taxon>
        <taxon>Pseudoalteromonas</taxon>
    </lineage>
</organism>